<dbReference type="STRING" id="267748.MMOB1790"/>
<dbReference type="Pfam" id="PF02645">
    <property type="entry name" value="DegV"/>
    <property type="match status" value="1"/>
</dbReference>
<reference evidence="2 3" key="1">
    <citation type="journal article" date="2004" name="Genome Res.">
        <title>The complete genome and proteome of Mycoplasma mobile.</title>
        <authorList>
            <person name="Jaffe J.D."/>
            <person name="Stange-Thomann N."/>
            <person name="Smith C."/>
            <person name="DeCaprio D."/>
            <person name="Fisher S."/>
            <person name="Butler J."/>
            <person name="Calvo S."/>
            <person name="Elkins T."/>
            <person name="FitzGerald M.G."/>
            <person name="Hafez N."/>
            <person name="Kodira C.D."/>
            <person name="Major J."/>
            <person name="Wang S."/>
            <person name="Wilkinson J."/>
            <person name="Nicol R."/>
            <person name="Nusbaum C."/>
            <person name="Birren B."/>
            <person name="Berg H.C."/>
            <person name="Church G.M."/>
        </authorList>
    </citation>
    <scope>NUCLEOTIDE SEQUENCE [LARGE SCALE GENOMIC DNA]</scope>
    <source>
        <strain evidence="3">ATCC 43663 / 163K / NCTC 11711</strain>
    </source>
</reference>
<dbReference type="OrthoDB" id="384457at2"/>
<dbReference type="PANTHER" id="PTHR33434:SF2">
    <property type="entry name" value="FATTY ACID-BINDING PROTEIN TM_1468"/>
    <property type="match status" value="1"/>
</dbReference>
<dbReference type="RefSeq" id="WP_011264699.1">
    <property type="nucleotide sequence ID" value="NC_006908.1"/>
</dbReference>
<keyword evidence="1" id="KW-0446">Lipid-binding</keyword>
<keyword evidence="3" id="KW-1185">Reference proteome</keyword>
<dbReference type="EMBL" id="AE017308">
    <property type="protein sequence ID" value="AAT27665.1"/>
    <property type="molecule type" value="Genomic_DNA"/>
</dbReference>
<dbReference type="AlphaFoldDB" id="Q6KIB1"/>
<evidence type="ECO:0000256" key="1">
    <source>
        <dbReference type="ARBA" id="ARBA00023121"/>
    </source>
</evidence>
<accession>Q6KIB1</accession>
<dbReference type="InterPro" id="IPR050270">
    <property type="entry name" value="DegV_domain_contain"/>
</dbReference>
<dbReference type="HOGENOM" id="CLU_048251_3_0_14"/>
<evidence type="ECO:0000313" key="2">
    <source>
        <dbReference type="EMBL" id="AAT27665.1"/>
    </source>
</evidence>
<gene>
    <name evidence="2" type="primary">degV</name>
    <name evidence="2" type="ordered locus">MMOB1790</name>
</gene>
<dbReference type="PANTHER" id="PTHR33434">
    <property type="entry name" value="DEGV DOMAIN-CONTAINING PROTEIN DR_1986-RELATED"/>
    <property type="match status" value="1"/>
</dbReference>
<sequence length="281" mass="32168">MKKRFAIVIDSFSNITKEKAKENNLFYIPLQIILDDISYNEGVDFSLEEFLIKINKSKSSKTSLPNLELLNDLIEEIKKDYDGAIFIPVSQKFSGTYNLLKNLVKDNKNFHVLDTCFVGKTGFYVAKTIREKMDSGLDIEEILEWVSEFNSKTINYIIPRKIATISKSGRASTLLKSFVNKLNLVFTIQFDENGIKIASINTFINKSIKKALNRIENFIQKREIENYEIDLISNGDFLALEETKEMFGKKNFKINEIYLSSAAAMINGGFTGITIVFREKI</sequence>
<dbReference type="Gene3D" id="3.30.1180.10">
    <property type="match status" value="1"/>
</dbReference>
<name>Q6KIB1_MYCM1</name>
<dbReference type="Gene3D" id="3.40.50.10170">
    <property type="match status" value="1"/>
</dbReference>
<dbReference type="NCBIfam" id="TIGR00762">
    <property type="entry name" value="DegV"/>
    <property type="match status" value="1"/>
</dbReference>
<dbReference type="Proteomes" id="UP000009072">
    <property type="component" value="Chromosome"/>
</dbReference>
<proteinExistence type="predicted"/>
<evidence type="ECO:0000313" key="3">
    <source>
        <dbReference type="Proteomes" id="UP000009072"/>
    </source>
</evidence>
<protein>
    <submittedName>
        <fullName evidence="2">DegV homolog</fullName>
    </submittedName>
</protein>
<dbReference type="eggNOG" id="COG1307">
    <property type="taxonomic scope" value="Bacteria"/>
</dbReference>
<dbReference type="KEGG" id="mmo:MMOB1790"/>
<dbReference type="GO" id="GO:0008289">
    <property type="term" value="F:lipid binding"/>
    <property type="evidence" value="ECO:0007669"/>
    <property type="project" value="UniProtKB-KW"/>
</dbReference>
<organism evidence="2 3">
    <name type="scientific">Mycoplasma mobile (strain ATCC 43663 / 163K / NCTC 11711)</name>
    <name type="common">Mesomycoplasma mobile</name>
    <dbReference type="NCBI Taxonomy" id="267748"/>
    <lineage>
        <taxon>Bacteria</taxon>
        <taxon>Bacillati</taxon>
        <taxon>Mycoplasmatota</taxon>
        <taxon>Mycoplasmoidales</taxon>
        <taxon>Metamycoplasmataceae</taxon>
        <taxon>Mesomycoplasma</taxon>
    </lineage>
</organism>
<dbReference type="InterPro" id="IPR043168">
    <property type="entry name" value="DegV_C"/>
</dbReference>
<dbReference type="SUPFAM" id="SSF82549">
    <property type="entry name" value="DAK1/DegV-like"/>
    <property type="match status" value="1"/>
</dbReference>
<dbReference type="InterPro" id="IPR003797">
    <property type="entry name" value="DegV"/>
</dbReference>
<dbReference type="PROSITE" id="PS51482">
    <property type="entry name" value="DEGV"/>
    <property type="match status" value="1"/>
</dbReference>